<protein>
    <submittedName>
        <fullName evidence="2">TolC family protein</fullName>
    </submittedName>
</protein>
<sequence length="170" mass="17969">MFDIGHWPSAIFKNSSKKSLSTFPGSLRLWHAARPSLALMAGLSLALLSGCMMGPDFQRPQVTVPADWAASTAESSRLASASDDNKLADWWTVFQDPILTSLVERAAASNLDLKLAEARIRQARAAKSVAAGGLGPTLDASGAYQRNRSSAGNRTGAATDNQYQAGFDAG</sequence>
<dbReference type="InterPro" id="IPR010131">
    <property type="entry name" value="MdtP/NodT-like"/>
</dbReference>
<name>A0A8J6NXE9_9BACT</name>
<dbReference type="AlphaFoldDB" id="A0A8J6NXE9"/>
<proteinExistence type="predicted"/>
<comment type="caution">
    <text evidence="2">The sequence shown here is derived from an EMBL/GenBank/DDBJ whole genome shotgun (WGS) entry which is preliminary data.</text>
</comment>
<gene>
    <name evidence="2" type="ORF">H8E23_14180</name>
</gene>
<feature type="region of interest" description="Disordered" evidence="1">
    <location>
        <begin position="138"/>
        <end position="170"/>
    </location>
</feature>
<dbReference type="PANTHER" id="PTHR30203:SF32">
    <property type="entry name" value="CATION EFFLUX SYSTEM PROTEIN CUSC"/>
    <property type="match status" value="1"/>
</dbReference>
<organism evidence="2 3">
    <name type="scientific">Candidatus Desulfatibia profunda</name>
    <dbReference type="NCBI Taxonomy" id="2841695"/>
    <lineage>
        <taxon>Bacteria</taxon>
        <taxon>Pseudomonadati</taxon>
        <taxon>Thermodesulfobacteriota</taxon>
        <taxon>Desulfobacteria</taxon>
        <taxon>Desulfobacterales</taxon>
        <taxon>Desulfobacterales incertae sedis</taxon>
        <taxon>Candidatus Desulfatibia</taxon>
    </lineage>
</organism>
<evidence type="ECO:0000256" key="1">
    <source>
        <dbReference type="SAM" id="MobiDB-lite"/>
    </source>
</evidence>
<evidence type="ECO:0000313" key="2">
    <source>
        <dbReference type="EMBL" id="MBC8362533.1"/>
    </source>
</evidence>
<dbReference type="SUPFAM" id="SSF56954">
    <property type="entry name" value="Outer membrane efflux proteins (OEP)"/>
    <property type="match status" value="1"/>
</dbReference>
<reference evidence="2 3" key="1">
    <citation type="submission" date="2020-08" db="EMBL/GenBank/DDBJ databases">
        <title>Bridging the membrane lipid divide: bacteria of the FCB group superphylum have the potential to synthesize archaeal ether lipids.</title>
        <authorList>
            <person name="Villanueva L."/>
            <person name="Von Meijenfeldt F.A.B."/>
            <person name="Westbye A.B."/>
            <person name="Yadav S."/>
            <person name="Hopmans E.C."/>
            <person name="Dutilh B.E."/>
            <person name="Sinninghe Damste J.S."/>
        </authorList>
    </citation>
    <scope>NUCLEOTIDE SEQUENCE [LARGE SCALE GENOMIC DNA]</scope>
    <source>
        <strain evidence="2">NIOZ-UU30</strain>
    </source>
</reference>
<dbReference type="EMBL" id="JACNJH010000200">
    <property type="protein sequence ID" value="MBC8362533.1"/>
    <property type="molecule type" value="Genomic_DNA"/>
</dbReference>
<dbReference type="Gene3D" id="1.20.1600.10">
    <property type="entry name" value="Outer membrane efflux proteins (OEP)"/>
    <property type="match status" value="1"/>
</dbReference>
<dbReference type="Proteomes" id="UP000603434">
    <property type="component" value="Unassembled WGS sequence"/>
</dbReference>
<dbReference type="PANTHER" id="PTHR30203">
    <property type="entry name" value="OUTER MEMBRANE CATION EFFLUX PROTEIN"/>
    <property type="match status" value="1"/>
</dbReference>
<feature type="compositionally biased region" description="Polar residues" evidence="1">
    <location>
        <begin position="144"/>
        <end position="164"/>
    </location>
</feature>
<accession>A0A8J6NXE9</accession>
<dbReference type="GO" id="GO:0015562">
    <property type="term" value="F:efflux transmembrane transporter activity"/>
    <property type="evidence" value="ECO:0007669"/>
    <property type="project" value="InterPro"/>
</dbReference>
<evidence type="ECO:0000313" key="3">
    <source>
        <dbReference type="Proteomes" id="UP000603434"/>
    </source>
</evidence>